<evidence type="ECO:0000256" key="4">
    <source>
        <dbReference type="RuleBase" id="RU366074"/>
    </source>
</evidence>
<dbReference type="EMBL" id="BAABBO010000005">
    <property type="protein sequence ID" value="GAA3954202.1"/>
    <property type="molecule type" value="Genomic_DNA"/>
</dbReference>
<feature type="domain" description="Ketoreductase" evidence="5">
    <location>
        <begin position="20"/>
        <end position="199"/>
    </location>
</feature>
<dbReference type="PANTHER" id="PTHR42879">
    <property type="entry name" value="3-OXOACYL-(ACYL-CARRIER-PROTEIN) REDUCTASE"/>
    <property type="match status" value="1"/>
</dbReference>
<dbReference type="NCBIfam" id="TIGR01830">
    <property type="entry name" value="3oxo_ACP_reduc"/>
    <property type="match status" value="1"/>
</dbReference>
<comment type="function">
    <text evidence="1 4">Catalyzes the NADPH-dependent reduction of beta-ketoacyl-ACP substrates to beta-hydroxyacyl-ACP products, the first reductive step in the elongation cycle of fatty acid biosynthesis.</text>
</comment>
<name>A0ABP7NUN4_9GAMM</name>
<comment type="caution">
    <text evidence="6">The sequence shown here is derived from an EMBL/GenBank/DDBJ whole genome shotgun (WGS) entry which is preliminary data.</text>
</comment>
<dbReference type="InterPro" id="IPR011284">
    <property type="entry name" value="3oxo_ACP_reduc"/>
</dbReference>
<dbReference type="Gene3D" id="3.40.50.720">
    <property type="entry name" value="NAD(P)-binding Rossmann-like Domain"/>
    <property type="match status" value="1"/>
</dbReference>
<dbReference type="EC" id="1.1.1.100" evidence="4"/>
<organism evidence="6 7">
    <name type="scientific">Allohahella marinimesophila</name>
    <dbReference type="NCBI Taxonomy" id="1054972"/>
    <lineage>
        <taxon>Bacteria</taxon>
        <taxon>Pseudomonadati</taxon>
        <taxon>Pseudomonadota</taxon>
        <taxon>Gammaproteobacteria</taxon>
        <taxon>Oceanospirillales</taxon>
        <taxon>Hahellaceae</taxon>
        <taxon>Allohahella</taxon>
    </lineage>
</organism>
<keyword evidence="4" id="KW-0443">Lipid metabolism</keyword>
<keyword evidence="4" id="KW-0444">Lipid biosynthesis</keyword>
<keyword evidence="4" id="KW-0275">Fatty acid biosynthesis</keyword>
<dbReference type="PRINTS" id="PR00081">
    <property type="entry name" value="GDHRDH"/>
</dbReference>
<evidence type="ECO:0000259" key="5">
    <source>
        <dbReference type="SMART" id="SM00822"/>
    </source>
</evidence>
<dbReference type="NCBIfam" id="NF009466">
    <property type="entry name" value="PRK12826.1-2"/>
    <property type="match status" value="1"/>
</dbReference>
<keyword evidence="7" id="KW-1185">Reference proteome</keyword>
<dbReference type="RefSeq" id="WP_344804164.1">
    <property type="nucleotide sequence ID" value="NZ_BAABBO010000005.1"/>
</dbReference>
<dbReference type="InterPro" id="IPR050259">
    <property type="entry name" value="SDR"/>
</dbReference>
<evidence type="ECO:0000256" key="1">
    <source>
        <dbReference type="ARBA" id="ARBA00002607"/>
    </source>
</evidence>
<accession>A0ABP7NUN4</accession>
<comment type="catalytic activity">
    <reaction evidence="4">
        <text>a (3R)-hydroxyacyl-[ACP] + NADP(+) = a 3-oxoacyl-[ACP] + NADPH + H(+)</text>
        <dbReference type="Rhea" id="RHEA:17397"/>
        <dbReference type="Rhea" id="RHEA-COMP:9916"/>
        <dbReference type="Rhea" id="RHEA-COMP:9945"/>
        <dbReference type="ChEBI" id="CHEBI:15378"/>
        <dbReference type="ChEBI" id="CHEBI:57783"/>
        <dbReference type="ChEBI" id="CHEBI:58349"/>
        <dbReference type="ChEBI" id="CHEBI:78776"/>
        <dbReference type="ChEBI" id="CHEBI:78827"/>
        <dbReference type="EC" id="1.1.1.100"/>
    </reaction>
</comment>
<dbReference type="InterPro" id="IPR036291">
    <property type="entry name" value="NAD(P)-bd_dom_sf"/>
</dbReference>
<keyword evidence="4" id="KW-0521">NADP</keyword>
<dbReference type="SMART" id="SM00822">
    <property type="entry name" value="PKS_KR"/>
    <property type="match status" value="1"/>
</dbReference>
<gene>
    <name evidence="6" type="primary">fabG_2</name>
    <name evidence="6" type="ORF">GCM10022278_11180</name>
</gene>
<protein>
    <recommendedName>
        <fullName evidence="4">3-oxoacyl-[acyl-carrier-protein] reductase</fullName>
        <ecNumber evidence="4">1.1.1.100</ecNumber>
    </recommendedName>
</protein>
<dbReference type="PRINTS" id="PR00080">
    <property type="entry name" value="SDRFAMILY"/>
</dbReference>
<sequence>MDLSNERDDKASGASQAKRTVVLITGASRGIGKAILQQFCAMDAYVIGTATSQAGLEKIAQTIDENGGIGQAMLLDLKAEASVPALVENLKQQSIPVDVLVNNAGVTDDQLALAMKPFQWSRVIDTNLNGTFRLTQSLLRPMLRKKQGRIINISSVVASSGNAGQCNYAASKAALEAMTRSLALELARKHITVNAVAPGFIATDMTEELSAEAKAALLAKIPLGTMGAPEDIAACVTFLAGDSARYITGQVLHVNGGLYM</sequence>
<comment type="similarity">
    <text evidence="2 4">Belongs to the short-chain dehydrogenases/reductases (SDR) family.</text>
</comment>
<dbReference type="InterPro" id="IPR057326">
    <property type="entry name" value="KR_dom"/>
</dbReference>
<keyword evidence="4" id="KW-0276">Fatty acid metabolism</keyword>
<keyword evidence="3 4" id="KW-0560">Oxidoreductase</keyword>
<dbReference type="Proteomes" id="UP001501337">
    <property type="component" value="Unassembled WGS sequence"/>
</dbReference>
<evidence type="ECO:0000256" key="2">
    <source>
        <dbReference type="ARBA" id="ARBA00006484"/>
    </source>
</evidence>
<dbReference type="PROSITE" id="PS00061">
    <property type="entry name" value="ADH_SHORT"/>
    <property type="match status" value="1"/>
</dbReference>
<proteinExistence type="inferred from homology"/>
<dbReference type="PANTHER" id="PTHR42879:SF2">
    <property type="entry name" value="3-OXOACYL-[ACYL-CARRIER-PROTEIN] REDUCTASE FABG"/>
    <property type="match status" value="1"/>
</dbReference>
<dbReference type="Pfam" id="PF13561">
    <property type="entry name" value="adh_short_C2"/>
    <property type="match status" value="1"/>
</dbReference>
<dbReference type="InterPro" id="IPR020904">
    <property type="entry name" value="Sc_DH/Rdtase_CS"/>
</dbReference>
<dbReference type="InterPro" id="IPR002347">
    <property type="entry name" value="SDR_fam"/>
</dbReference>
<evidence type="ECO:0000313" key="7">
    <source>
        <dbReference type="Proteomes" id="UP001501337"/>
    </source>
</evidence>
<evidence type="ECO:0000256" key="3">
    <source>
        <dbReference type="ARBA" id="ARBA00023002"/>
    </source>
</evidence>
<reference evidence="7" key="1">
    <citation type="journal article" date="2019" name="Int. J. Syst. Evol. Microbiol.">
        <title>The Global Catalogue of Microorganisms (GCM) 10K type strain sequencing project: providing services to taxonomists for standard genome sequencing and annotation.</title>
        <authorList>
            <consortium name="The Broad Institute Genomics Platform"/>
            <consortium name="The Broad Institute Genome Sequencing Center for Infectious Disease"/>
            <person name="Wu L."/>
            <person name="Ma J."/>
        </authorList>
    </citation>
    <scope>NUCLEOTIDE SEQUENCE [LARGE SCALE GENOMIC DNA]</scope>
    <source>
        <strain evidence="7">JCM 17555</strain>
    </source>
</reference>
<evidence type="ECO:0000313" key="6">
    <source>
        <dbReference type="EMBL" id="GAA3954202.1"/>
    </source>
</evidence>
<comment type="subunit">
    <text evidence="4">Homotetramer.</text>
</comment>
<dbReference type="SUPFAM" id="SSF51735">
    <property type="entry name" value="NAD(P)-binding Rossmann-fold domains"/>
    <property type="match status" value="1"/>
</dbReference>
<comment type="pathway">
    <text evidence="4">Lipid metabolism; fatty acid biosynthesis.</text>
</comment>